<dbReference type="OrthoDB" id="3287229at2"/>
<evidence type="ECO:0000256" key="1">
    <source>
        <dbReference type="SAM" id="MobiDB-lite"/>
    </source>
</evidence>
<proteinExistence type="predicted"/>
<gene>
    <name evidence="2" type="ORF">Rhow_001053</name>
</gene>
<evidence type="ECO:0008006" key="4">
    <source>
        <dbReference type="Google" id="ProtNLM"/>
    </source>
</evidence>
<dbReference type="Proteomes" id="UP000287519">
    <property type="component" value="Unassembled WGS sequence"/>
</dbReference>
<name>A0A402CNB5_RHOWR</name>
<dbReference type="AlphaFoldDB" id="A0A402CNB5"/>
<organism evidence="2 3">
    <name type="scientific">Rhodococcus wratislaviensis</name>
    <name type="common">Tsukamurella wratislaviensis</name>
    <dbReference type="NCBI Taxonomy" id="44752"/>
    <lineage>
        <taxon>Bacteria</taxon>
        <taxon>Bacillati</taxon>
        <taxon>Actinomycetota</taxon>
        <taxon>Actinomycetes</taxon>
        <taxon>Mycobacteriales</taxon>
        <taxon>Nocardiaceae</taxon>
        <taxon>Rhodococcus</taxon>
    </lineage>
</organism>
<dbReference type="InterPro" id="IPR037883">
    <property type="entry name" value="Knr4/Smi1-like_sf"/>
</dbReference>
<accession>A0A402CNB5</accession>
<dbReference type="SUPFAM" id="SSF160631">
    <property type="entry name" value="SMI1/KNR4-like"/>
    <property type="match status" value="1"/>
</dbReference>
<keyword evidence="3" id="KW-1185">Reference proteome</keyword>
<feature type="region of interest" description="Disordered" evidence="1">
    <location>
        <begin position="153"/>
        <end position="204"/>
    </location>
</feature>
<reference evidence="2 3" key="1">
    <citation type="submission" date="2018-11" db="EMBL/GenBank/DDBJ databases">
        <title>Microbial catabolism of amino acid.</title>
        <authorList>
            <person name="Hibi M."/>
            <person name="Ogawa J."/>
        </authorList>
    </citation>
    <scope>NUCLEOTIDE SEQUENCE [LARGE SCALE GENOMIC DNA]</scope>
    <source>
        <strain evidence="2 3">C31-06</strain>
    </source>
</reference>
<dbReference type="EMBL" id="BHYM01000141">
    <property type="protein sequence ID" value="GCE45038.1"/>
    <property type="molecule type" value="Genomic_DNA"/>
</dbReference>
<protein>
    <recommendedName>
        <fullName evidence="4">Knr4/Smi1-like domain-containing protein</fullName>
    </recommendedName>
</protein>
<evidence type="ECO:0000313" key="2">
    <source>
        <dbReference type="EMBL" id="GCE45038.1"/>
    </source>
</evidence>
<sequence length="204" mass="22395">MPATTVAPLDAQPVDLAQQWERITAWLRRNAPRTLEAIAPPADKEVIARAEAQSGVHWPPHLREFFQVQNGIRQDTWAQLLPQHDLLPVETIGALASAQRQIERDVADEFDDANRTASIAPAGTAAGIFSESFVPIAERDAYILFCDTRPAHSMDASPSTQGTESTRPAPHGSRSRRCWPTWQTHSKAALRSETAGMPGCTSRP</sequence>
<dbReference type="RefSeq" id="WP_124396530.1">
    <property type="nucleotide sequence ID" value="NZ_BHYM01000141.1"/>
</dbReference>
<evidence type="ECO:0000313" key="3">
    <source>
        <dbReference type="Proteomes" id="UP000287519"/>
    </source>
</evidence>
<comment type="caution">
    <text evidence="2">The sequence shown here is derived from an EMBL/GenBank/DDBJ whole genome shotgun (WGS) entry which is preliminary data.</text>
</comment>
<feature type="compositionally biased region" description="Polar residues" evidence="1">
    <location>
        <begin position="156"/>
        <end position="166"/>
    </location>
</feature>